<dbReference type="InterPro" id="IPR001296">
    <property type="entry name" value="Glyco_trans_1"/>
</dbReference>
<organism evidence="4 5">
    <name type="scientific">Hephaestia caeni</name>
    <dbReference type="NCBI Taxonomy" id="645617"/>
    <lineage>
        <taxon>Bacteria</taxon>
        <taxon>Pseudomonadati</taxon>
        <taxon>Pseudomonadota</taxon>
        <taxon>Alphaproteobacteria</taxon>
        <taxon>Sphingomonadales</taxon>
        <taxon>Sphingomonadaceae</taxon>
        <taxon>Hephaestia</taxon>
    </lineage>
</organism>
<dbReference type="SUPFAM" id="SSF53756">
    <property type="entry name" value="UDP-Glycosyltransferase/glycogen phosphorylase"/>
    <property type="match status" value="1"/>
</dbReference>
<dbReference type="PANTHER" id="PTHR46401">
    <property type="entry name" value="GLYCOSYLTRANSFERASE WBBK-RELATED"/>
    <property type="match status" value="1"/>
</dbReference>
<gene>
    <name evidence="4" type="ORF">DFR49_0843</name>
</gene>
<proteinExistence type="predicted"/>
<dbReference type="Pfam" id="PF13439">
    <property type="entry name" value="Glyco_transf_4"/>
    <property type="match status" value="1"/>
</dbReference>
<dbReference type="CDD" id="cd03809">
    <property type="entry name" value="GT4_MtfB-like"/>
    <property type="match status" value="1"/>
</dbReference>
<dbReference type="GO" id="GO:0016757">
    <property type="term" value="F:glycosyltransferase activity"/>
    <property type="evidence" value="ECO:0007669"/>
    <property type="project" value="InterPro"/>
</dbReference>
<reference evidence="4 5" key="1">
    <citation type="submission" date="2018-08" db="EMBL/GenBank/DDBJ databases">
        <title>Genomic Encyclopedia of Type Strains, Phase IV (KMG-IV): sequencing the most valuable type-strain genomes for metagenomic binning, comparative biology and taxonomic classification.</title>
        <authorList>
            <person name="Goeker M."/>
        </authorList>
    </citation>
    <scope>NUCLEOTIDE SEQUENCE [LARGE SCALE GENOMIC DNA]</scope>
    <source>
        <strain evidence="4 5">DSM 25527</strain>
    </source>
</reference>
<keyword evidence="1 4" id="KW-0808">Transferase</keyword>
<dbReference type="Proteomes" id="UP000266568">
    <property type="component" value="Unassembled WGS sequence"/>
</dbReference>
<dbReference type="GO" id="GO:0009103">
    <property type="term" value="P:lipopolysaccharide biosynthetic process"/>
    <property type="evidence" value="ECO:0007669"/>
    <property type="project" value="TreeGrafter"/>
</dbReference>
<dbReference type="InterPro" id="IPR028098">
    <property type="entry name" value="Glyco_trans_4-like_N"/>
</dbReference>
<dbReference type="OrthoDB" id="9801609at2"/>
<protein>
    <submittedName>
        <fullName evidence="4">Glycosyltransferase involved in cell wall biosynthesis</fullName>
    </submittedName>
</protein>
<evidence type="ECO:0000259" key="2">
    <source>
        <dbReference type="Pfam" id="PF00534"/>
    </source>
</evidence>
<name>A0A397PGC5_9SPHN</name>
<evidence type="ECO:0000313" key="4">
    <source>
        <dbReference type="EMBL" id="RIA46305.1"/>
    </source>
</evidence>
<accession>A0A397PGC5</accession>
<keyword evidence="5" id="KW-1185">Reference proteome</keyword>
<comment type="caution">
    <text evidence="4">The sequence shown here is derived from an EMBL/GenBank/DDBJ whole genome shotgun (WGS) entry which is preliminary data.</text>
</comment>
<dbReference type="AlphaFoldDB" id="A0A397PGC5"/>
<feature type="domain" description="Glycosyltransferase subfamily 4-like N-terminal" evidence="3">
    <location>
        <begin position="23"/>
        <end position="235"/>
    </location>
</feature>
<dbReference type="Pfam" id="PF00534">
    <property type="entry name" value="Glycos_transf_1"/>
    <property type="match status" value="1"/>
</dbReference>
<dbReference type="Gene3D" id="3.40.50.2000">
    <property type="entry name" value="Glycogen Phosphorylase B"/>
    <property type="match status" value="2"/>
</dbReference>
<dbReference type="RefSeq" id="WP_119034534.1">
    <property type="nucleotide sequence ID" value="NZ_QXDC01000002.1"/>
</dbReference>
<dbReference type="EMBL" id="QXDC01000002">
    <property type="protein sequence ID" value="RIA46305.1"/>
    <property type="molecule type" value="Genomic_DNA"/>
</dbReference>
<sequence length="450" mass="49216">MSVPSDLRIGVDGFNLALPHGTGVATYARTLAEALQGLGRRIDLIYGLDVNPRSAREQRETLFFAALAEGRSGEEPPERVTAWGQVRRSLLSPAARDLVEVPISGRVVRQGVAARVPSFDRLFTFHRLFWIGRRYLKRYGRLLPVRMVEPPAIMHWTYPVPVRLVGARNIYTIHDLVPLRLPYLSLEDKAYHERLLRACIASADQILTVSQASRNDLMAYLGLAPEAVTAIHQAVPGFAPAAEAEIEARQLRSLFDLEPQGYFLFYGATEPKKNVGRLIEAYLGTPIDRPLVIAGPAAWHSERELRLLSGAHGKQLTRAEKVRRIDYLPTEHLALLLRGARALVFPSLHEGFGLPPVEAMRAGVPVIAGDAGALPEITGGAALLVDPYDASAIGRAMVRLDGDADLRAKLVALGKERAEAFALGPYRSALDAFHARLLELPSPALSGVTA</sequence>
<evidence type="ECO:0000256" key="1">
    <source>
        <dbReference type="ARBA" id="ARBA00022679"/>
    </source>
</evidence>
<feature type="domain" description="Glycosyl transferase family 1" evidence="2">
    <location>
        <begin position="259"/>
        <end position="415"/>
    </location>
</feature>
<evidence type="ECO:0000313" key="5">
    <source>
        <dbReference type="Proteomes" id="UP000266568"/>
    </source>
</evidence>
<dbReference type="PANTHER" id="PTHR46401:SF2">
    <property type="entry name" value="GLYCOSYLTRANSFERASE WBBK-RELATED"/>
    <property type="match status" value="1"/>
</dbReference>
<evidence type="ECO:0000259" key="3">
    <source>
        <dbReference type="Pfam" id="PF13439"/>
    </source>
</evidence>